<gene>
    <name evidence="1" type="ORF">SAMN02745775_1271</name>
    <name evidence="2" type="ORF">SAMN02745775_1369</name>
</gene>
<proteinExistence type="predicted"/>
<dbReference type="EMBL" id="FOSQ01000027">
    <property type="protein sequence ID" value="SFL14929.1"/>
    <property type="molecule type" value="Genomic_DNA"/>
</dbReference>
<dbReference type="AlphaFoldDB" id="A0A1I4FBL2"/>
<evidence type="ECO:0000313" key="3">
    <source>
        <dbReference type="Proteomes" id="UP000199473"/>
    </source>
</evidence>
<feature type="non-terminal residue" evidence="1">
    <location>
        <position position="99"/>
    </location>
</feature>
<name>A0A1I4FBL2_9PROT</name>
<protein>
    <submittedName>
        <fullName evidence="1">Uncharacterized protein</fullName>
    </submittedName>
</protein>
<evidence type="ECO:0000313" key="2">
    <source>
        <dbReference type="EMBL" id="SFL17443.1"/>
    </source>
</evidence>
<dbReference type="Proteomes" id="UP000199473">
    <property type="component" value="Unassembled WGS sequence"/>
</dbReference>
<accession>A0A1I4FBL2</accession>
<sequence length="99" mass="10504">MSDPTPALHDQFPELLARLPPGLDLDALALETKAIQRRREVVDGAGLLRIALARGPGGLSLRQTAAWAALRGIAELSNPGVKYRLNQAAGFLAALVARL</sequence>
<dbReference type="EMBL" id="FOSQ01000036">
    <property type="protein sequence ID" value="SFL17443.1"/>
    <property type="molecule type" value="Genomic_DNA"/>
</dbReference>
<reference evidence="1 3" key="1">
    <citation type="submission" date="2016-10" db="EMBL/GenBank/DDBJ databases">
        <authorList>
            <person name="de Groot N.N."/>
        </authorList>
    </citation>
    <scope>NUCLEOTIDE SEQUENCE [LARGE SCALE GENOMIC DNA]</scope>
    <source>
        <strain evidence="1 3">DSM 19981</strain>
    </source>
</reference>
<organism evidence="1 3">
    <name type="scientific">Falsiroseomonas stagni DSM 19981</name>
    <dbReference type="NCBI Taxonomy" id="1123062"/>
    <lineage>
        <taxon>Bacteria</taxon>
        <taxon>Pseudomonadati</taxon>
        <taxon>Pseudomonadota</taxon>
        <taxon>Alphaproteobacteria</taxon>
        <taxon>Acetobacterales</taxon>
        <taxon>Roseomonadaceae</taxon>
        <taxon>Falsiroseomonas</taxon>
    </lineage>
</organism>
<evidence type="ECO:0000313" key="1">
    <source>
        <dbReference type="EMBL" id="SFL14929.1"/>
    </source>
</evidence>
<dbReference type="STRING" id="1123062.SAMN02745775_1271"/>
<keyword evidence="3" id="KW-1185">Reference proteome</keyword>